<reference evidence="2 3" key="1">
    <citation type="submission" date="2024-10" db="EMBL/GenBank/DDBJ databases">
        <title>The Natural Products Discovery Center: Release of the First 8490 Sequenced Strains for Exploring Actinobacteria Biosynthetic Diversity.</title>
        <authorList>
            <person name="Kalkreuter E."/>
            <person name="Kautsar S.A."/>
            <person name="Yang D."/>
            <person name="Bader C.D."/>
            <person name="Teijaro C.N."/>
            <person name="Fluegel L."/>
            <person name="Davis C.M."/>
            <person name="Simpson J.R."/>
            <person name="Lauterbach L."/>
            <person name="Steele A.D."/>
            <person name="Gui C."/>
            <person name="Meng S."/>
            <person name="Li G."/>
            <person name="Viehrig K."/>
            <person name="Ye F."/>
            <person name="Su P."/>
            <person name="Kiefer A.F."/>
            <person name="Nichols A."/>
            <person name="Cepeda A.J."/>
            <person name="Yan W."/>
            <person name="Fan B."/>
            <person name="Jiang Y."/>
            <person name="Adhikari A."/>
            <person name="Zheng C.-J."/>
            <person name="Schuster L."/>
            <person name="Cowan T.M."/>
            <person name="Smanski M.J."/>
            <person name="Chevrette M.G."/>
            <person name="De Carvalho L.P.S."/>
            <person name="Shen B."/>
        </authorList>
    </citation>
    <scope>NUCLEOTIDE SEQUENCE [LARGE SCALE GENOMIC DNA]</scope>
    <source>
        <strain evidence="2 3">NPDC020327</strain>
    </source>
</reference>
<dbReference type="RefSeq" id="WP_398717931.1">
    <property type="nucleotide sequence ID" value="NZ_JBIRWE010000001.1"/>
</dbReference>
<keyword evidence="3" id="KW-1185">Reference proteome</keyword>
<dbReference type="EMBL" id="JBIRWE010000001">
    <property type="protein sequence ID" value="MFI1962835.1"/>
    <property type="molecule type" value="Genomic_DNA"/>
</dbReference>
<evidence type="ECO:0000313" key="3">
    <source>
        <dbReference type="Proteomes" id="UP001611548"/>
    </source>
</evidence>
<gene>
    <name evidence="2" type="ORF">ACH429_01595</name>
</gene>
<evidence type="ECO:0000313" key="2">
    <source>
        <dbReference type="EMBL" id="MFI1962835.1"/>
    </source>
</evidence>
<name>A0ABW7UM60_9ACTN</name>
<dbReference type="Proteomes" id="UP001611548">
    <property type="component" value="Unassembled WGS sequence"/>
</dbReference>
<organism evidence="2 3">
    <name type="scientific">Streptomyces pathocidini</name>
    <dbReference type="NCBI Taxonomy" id="1650571"/>
    <lineage>
        <taxon>Bacteria</taxon>
        <taxon>Bacillati</taxon>
        <taxon>Actinomycetota</taxon>
        <taxon>Actinomycetes</taxon>
        <taxon>Kitasatosporales</taxon>
        <taxon>Streptomycetaceae</taxon>
        <taxon>Streptomyces</taxon>
    </lineage>
</organism>
<evidence type="ECO:0000256" key="1">
    <source>
        <dbReference type="SAM" id="MobiDB-lite"/>
    </source>
</evidence>
<feature type="region of interest" description="Disordered" evidence="1">
    <location>
        <begin position="27"/>
        <end position="51"/>
    </location>
</feature>
<sequence length="85" mass="8515">MATTLPPVGGVSPEDLGRVRLARPAEEFAPLRGPSAEEFAPPRGPSARAVDVGSQTALGLLALILQGVSGPAADRNAGSTGRAGR</sequence>
<protein>
    <submittedName>
        <fullName evidence="2">Uncharacterized protein</fullName>
    </submittedName>
</protein>
<proteinExistence type="predicted"/>
<accession>A0ABW7UM60</accession>
<comment type="caution">
    <text evidence="2">The sequence shown here is derived from an EMBL/GenBank/DDBJ whole genome shotgun (WGS) entry which is preliminary data.</text>
</comment>